<dbReference type="AlphaFoldDB" id="A0A8H5H7F6"/>
<feature type="compositionally biased region" description="Polar residues" evidence="1">
    <location>
        <begin position="317"/>
        <end position="329"/>
    </location>
</feature>
<comment type="caution">
    <text evidence="4">The sequence shown here is derived from an EMBL/GenBank/DDBJ whole genome shotgun (WGS) entry which is preliminary data.</text>
</comment>
<keyword evidence="5" id="KW-1185">Reference proteome</keyword>
<evidence type="ECO:0000313" key="4">
    <source>
        <dbReference type="EMBL" id="KAF5378011.1"/>
    </source>
</evidence>
<keyword evidence="2" id="KW-0472">Membrane</keyword>
<evidence type="ECO:0000256" key="1">
    <source>
        <dbReference type="SAM" id="MobiDB-lite"/>
    </source>
</evidence>
<proteinExistence type="predicted"/>
<keyword evidence="2" id="KW-0812">Transmembrane</keyword>
<feature type="chain" id="PRO_5034172936" description="Mid2 domain-containing protein" evidence="3">
    <location>
        <begin position="22"/>
        <end position="337"/>
    </location>
</feature>
<feature type="compositionally biased region" description="Low complexity" evidence="1">
    <location>
        <begin position="118"/>
        <end position="128"/>
    </location>
</feature>
<keyword evidence="3" id="KW-0732">Signal</keyword>
<feature type="region of interest" description="Disordered" evidence="1">
    <location>
        <begin position="232"/>
        <end position="337"/>
    </location>
</feature>
<dbReference type="OrthoDB" id="3061965at2759"/>
<feature type="transmembrane region" description="Helical" evidence="2">
    <location>
        <begin position="185"/>
        <end position="208"/>
    </location>
</feature>
<protein>
    <recommendedName>
        <fullName evidence="6">Mid2 domain-containing protein</fullName>
    </recommendedName>
</protein>
<dbReference type="Proteomes" id="UP000518752">
    <property type="component" value="Unassembled WGS sequence"/>
</dbReference>
<dbReference type="EMBL" id="JAACJN010000080">
    <property type="protein sequence ID" value="KAF5378011.1"/>
    <property type="molecule type" value="Genomic_DNA"/>
</dbReference>
<evidence type="ECO:0000256" key="3">
    <source>
        <dbReference type="SAM" id="SignalP"/>
    </source>
</evidence>
<reference evidence="4 5" key="1">
    <citation type="journal article" date="2020" name="ISME J.">
        <title>Uncovering the hidden diversity of litter-decomposition mechanisms in mushroom-forming fungi.</title>
        <authorList>
            <person name="Floudas D."/>
            <person name="Bentzer J."/>
            <person name="Ahren D."/>
            <person name="Johansson T."/>
            <person name="Persson P."/>
            <person name="Tunlid A."/>
        </authorList>
    </citation>
    <scope>NUCLEOTIDE SEQUENCE [LARGE SCALE GENOMIC DNA]</scope>
    <source>
        <strain evidence="4 5">CBS 406.79</strain>
    </source>
</reference>
<feature type="region of interest" description="Disordered" evidence="1">
    <location>
        <begin position="118"/>
        <end position="145"/>
    </location>
</feature>
<evidence type="ECO:0000256" key="2">
    <source>
        <dbReference type="SAM" id="Phobius"/>
    </source>
</evidence>
<sequence length="337" mass="35715">MRYSKELSLVGIFCLLSGSTSLSISFPSNGVPTAGSGSQNVSWKRDKDDPNAQFFFQKIKLDESTGPTAKSTPVPVPYSQNEAGMSPLAFNVAGLFEILAVNVQDGQPFWTTEITVVPNPTSTASPPSGSGGGHGSKNGSDLNDMGMNSSSSTISVITAASTSASSSLSSATSVSRPSTIPAGTAAIIGAVIGIIAFFVFLGFILLFVRYRARRISPVKILDSEQLAHGAGISPFMDNEPISPTGEKHRHRVSAPRIPGARENTEFLPAAEASSSRPRTPMQRVRSATATLIRGQNHGSAERIRHQDSGWRSRRNQDSTTVELEGSSTELPPEYSAM</sequence>
<accession>A0A8H5H7F6</accession>
<feature type="compositionally biased region" description="Basic and acidic residues" evidence="1">
    <location>
        <begin position="299"/>
        <end position="316"/>
    </location>
</feature>
<organism evidence="4 5">
    <name type="scientific">Collybiopsis confluens</name>
    <dbReference type="NCBI Taxonomy" id="2823264"/>
    <lineage>
        <taxon>Eukaryota</taxon>
        <taxon>Fungi</taxon>
        <taxon>Dikarya</taxon>
        <taxon>Basidiomycota</taxon>
        <taxon>Agaricomycotina</taxon>
        <taxon>Agaricomycetes</taxon>
        <taxon>Agaricomycetidae</taxon>
        <taxon>Agaricales</taxon>
        <taxon>Marasmiineae</taxon>
        <taxon>Omphalotaceae</taxon>
        <taxon>Collybiopsis</taxon>
    </lineage>
</organism>
<evidence type="ECO:0000313" key="5">
    <source>
        <dbReference type="Proteomes" id="UP000518752"/>
    </source>
</evidence>
<keyword evidence="2" id="KW-1133">Transmembrane helix</keyword>
<gene>
    <name evidence="4" type="ORF">D9757_009851</name>
</gene>
<evidence type="ECO:0008006" key="6">
    <source>
        <dbReference type="Google" id="ProtNLM"/>
    </source>
</evidence>
<name>A0A8H5H7F6_9AGAR</name>
<feature type="signal peptide" evidence="3">
    <location>
        <begin position="1"/>
        <end position="21"/>
    </location>
</feature>